<proteinExistence type="predicted"/>
<reference evidence="1 2" key="1">
    <citation type="submission" date="2015-04" db="EMBL/GenBank/DDBJ databases">
        <title>Complete Genome Sequence of Brevibacterium flavum ATCC 15168.</title>
        <authorList>
            <person name="Ahn J."/>
            <person name="Park G."/>
            <person name="Jeon W."/>
            <person name="Jang Y."/>
            <person name="Jang M."/>
            <person name="Lee H."/>
            <person name="Lee H."/>
        </authorList>
    </citation>
    <scope>NUCLEOTIDE SEQUENCE [LARGE SCALE GENOMIC DNA]</scope>
    <source>
        <strain evidence="1 2">ATCC 15168</strain>
    </source>
</reference>
<dbReference type="RefSeq" id="WP_003858251.1">
    <property type="nucleotide sequence ID" value="NZ_CP011309.1"/>
</dbReference>
<keyword evidence="2" id="KW-1185">Reference proteome</keyword>
<gene>
    <name evidence="1" type="ORF">YH66_03880</name>
</gene>
<dbReference type="AlphaFoldDB" id="A0A0F6Z4X6"/>
<dbReference type="EMBL" id="CP011309">
    <property type="protein sequence ID" value="AKF26753.1"/>
    <property type="molecule type" value="Genomic_DNA"/>
</dbReference>
<organism evidence="1 2">
    <name type="scientific">[Brevibacterium] flavum</name>
    <dbReference type="NCBI Taxonomy" id="92706"/>
    <lineage>
        <taxon>Bacteria</taxon>
        <taxon>Bacillati</taxon>
        <taxon>Actinomycetota</taxon>
        <taxon>Actinomycetes</taxon>
        <taxon>Mycobacteriales</taxon>
        <taxon>Corynebacteriaceae</taxon>
        <taxon>Corynebacterium</taxon>
    </lineage>
</organism>
<evidence type="ECO:0000313" key="1">
    <source>
        <dbReference type="EMBL" id="AKF26753.1"/>
    </source>
</evidence>
<protein>
    <submittedName>
        <fullName evidence="1">Uncharacterized protein</fullName>
    </submittedName>
</protein>
<evidence type="ECO:0000313" key="2">
    <source>
        <dbReference type="Proteomes" id="UP000034037"/>
    </source>
</evidence>
<accession>A0A0F6Z4X6</accession>
<dbReference type="Proteomes" id="UP000034037">
    <property type="component" value="Chromosome"/>
</dbReference>
<sequence>MKKNPLVEWVWVMDELGVGWCQCEKDPITGKAPHPVNKPLVTKSIISALGDVPDVMSNQDISLVVVDLWKFDTITPPIAESLMRSVKAVNGEMHPQYPTATAMAAIKHFSNTFDGQINA</sequence>
<name>A0A0F6Z4X6_9CORY</name>
<dbReference type="PATRIC" id="fig|92706.3.peg.802"/>
<dbReference type="HOGENOM" id="CLU_2116907_0_0_11"/>